<dbReference type="RefSeq" id="WP_242987352.1">
    <property type="nucleotide sequence ID" value="NZ_QPJT01000001.1"/>
</dbReference>
<dbReference type="EMBL" id="QPJT01000001">
    <property type="protein sequence ID" value="RCX21109.1"/>
    <property type="molecule type" value="Genomic_DNA"/>
</dbReference>
<evidence type="ECO:0008006" key="4">
    <source>
        <dbReference type="Google" id="ProtNLM"/>
    </source>
</evidence>
<accession>A0A369BHS4</accession>
<dbReference type="Proteomes" id="UP000253034">
    <property type="component" value="Unassembled WGS sequence"/>
</dbReference>
<keyword evidence="3" id="KW-1185">Reference proteome</keyword>
<evidence type="ECO:0000313" key="2">
    <source>
        <dbReference type="EMBL" id="RCX21109.1"/>
    </source>
</evidence>
<organism evidence="2 3">
    <name type="scientific">Anaerobacterium chartisolvens</name>
    <dbReference type="NCBI Taxonomy" id="1297424"/>
    <lineage>
        <taxon>Bacteria</taxon>
        <taxon>Bacillati</taxon>
        <taxon>Bacillota</taxon>
        <taxon>Clostridia</taxon>
        <taxon>Eubacteriales</taxon>
        <taxon>Oscillospiraceae</taxon>
        <taxon>Anaerobacterium</taxon>
    </lineage>
</organism>
<sequence length="36" mass="4014">MDTYQIMSLMIGSGMFVLTLISLIIVLIKAIAKEKK</sequence>
<dbReference type="AlphaFoldDB" id="A0A369BHS4"/>
<dbReference type="Pfam" id="PF16935">
    <property type="entry name" value="Hol_Tox"/>
    <property type="match status" value="1"/>
</dbReference>
<keyword evidence="1" id="KW-0472">Membrane</keyword>
<proteinExistence type="predicted"/>
<gene>
    <name evidence="2" type="ORF">DFR58_101319</name>
</gene>
<evidence type="ECO:0000313" key="3">
    <source>
        <dbReference type="Proteomes" id="UP000253034"/>
    </source>
</evidence>
<reference evidence="2 3" key="1">
    <citation type="submission" date="2018-07" db="EMBL/GenBank/DDBJ databases">
        <title>Genomic Encyclopedia of Type Strains, Phase IV (KMG-IV): sequencing the most valuable type-strain genomes for metagenomic binning, comparative biology and taxonomic classification.</title>
        <authorList>
            <person name="Goeker M."/>
        </authorList>
    </citation>
    <scope>NUCLEOTIDE SEQUENCE [LARGE SCALE GENOMIC DNA]</scope>
    <source>
        <strain evidence="2 3">DSM 27016</strain>
    </source>
</reference>
<name>A0A369BHS4_9FIRM</name>
<feature type="transmembrane region" description="Helical" evidence="1">
    <location>
        <begin position="6"/>
        <end position="28"/>
    </location>
</feature>
<keyword evidence="1" id="KW-0812">Transmembrane</keyword>
<dbReference type="InterPro" id="IPR031616">
    <property type="entry name" value="BsrE-like"/>
</dbReference>
<comment type="caution">
    <text evidence="2">The sequence shown here is derived from an EMBL/GenBank/DDBJ whole genome shotgun (WGS) entry which is preliminary data.</text>
</comment>
<protein>
    <recommendedName>
        <fullName evidence="4">Holin-like toxin</fullName>
    </recommendedName>
</protein>
<keyword evidence="1" id="KW-1133">Transmembrane helix</keyword>
<evidence type="ECO:0000256" key="1">
    <source>
        <dbReference type="SAM" id="Phobius"/>
    </source>
</evidence>